<dbReference type="PROSITE" id="PS50110">
    <property type="entry name" value="RESPONSE_REGULATORY"/>
    <property type="match status" value="1"/>
</dbReference>
<dbReference type="InterPro" id="IPR051552">
    <property type="entry name" value="HptR"/>
</dbReference>
<sequence>MLKIMIVDDEFYFREALKISLPWAELGFEICGEAKNGRDALEKVGALSPHIIIVDINMPIMDGLEFVQNIKERNINSKIIILTGHSEFNYAKQAVQMGVHNYILKPVNEEELTKTLLDIKNVIEKETDIKIEIDSLKRQVKDSMPMLKDKFLNELLQGRIIGRGKELLKKMEYLNINIYSEYYLVVTIELDYEENPDWNQEDKQLWNFAVSNISNEILEEQFVFDICSDIEDRICIIIGRNSMEDYNYFNFHLENSLELVRTAIHNHLSFTITIGVGSEKNELFDISSSYKESIIALKNKIAVGKNKIILYGSVEDSGIKGNLFTGEHRSQLLLNMRIVDEKEVQKLIKQIFMNMRGENIHHEILFVVCIEIVAVCLEFIVEVGLSFKDVLPNGHFNIIEEIQSKKSIDEMESWIKEIFKHTMGIIKKNKSSKASKLIEEVKKYINDNYHNDELSVDEIAKSLFVNYAHLCFVFKRDTGATINEYLTEFRIKKAKELFDIGNTLILDVARRVGYADANYFGKCFKKHYGLAPSKYIDNIS</sequence>
<dbReference type="SUPFAM" id="SSF46689">
    <property type="entry name" value="Homeodomain-like"/>
    <property type="match status" value="2"/>
</dbReference>
<keyword evidence="3" id="KW-0963">Cytoplasm</keyword>
<comment type="caution">
    <text evidence="13">The sequence shown here is derived from an EMBL/GenBank/DDBJ whole genome shotgun (WGS) entry which is preliminary data.</text>
</comment>
<feature type="domain" description="HTH araC/xylS-type" evidence="11">
    <location>
        <begin position="439"/>
        <end position="538"/>
    </location>
</feature>
<reference evidence="13 14" key="1">
    <citation type="submission" date="2018-07" db="EMBL/GenBank/DDBJ databases">
        <title>Genomic Encyclopedia of Type Strains, Phase IV (KMG-IV): sequencing the most valuable type-strain genomes for metagenomic binning, comparative biology and taxonomic classification.</title>
        <authorList>
            <person name="Goeker M."/>
        </authorList>
    </citation>
    <scope>NUCLEOTIDE SEQUENCE [LARGE SCALE GENOMIC DNA]</scope>
    <source>
        <strain evidence="13 14">DSM 27016</strain>
    </source>
</reference>
<dbReference type="SUPFAM" id="SSF52172">
    <property type="entry name" value="CheY-like"/>
    <property type="match status" value="1"/>
</dbReference>
<evidence type="ECO:0000256" key="5">
    <source>
        <dbReference type="ARBA" id="ARBA00023012"/>
    </source>
</evidence>
<dbReference type="GO" id="GO:0003700">
    <property type="term" value="F:DNA-binding transcription factor activity"/>
    <property type="evidence" value="ECO:0007669"/>
    <property type="project" value="InterPro"/>
</dbReference>
<dbReference type="Gene3D" id="3.40.50.2300">
    <property type="match status" value="1"/>
</dbReference>
<accession>A0A369AEX4</accession>
<keyword evidence="6" id="KW-0805">Transcription regulation</keyword>
<evidence type="ECO:0000259" key="12">
    <source>
        <dbReference type="PROSITE" id="PS50110"/>
    </source>
</evidence>
<comment type="function">
    <text evidence="9">May play the central regulatory role in sporulation. It may be an element of the effector pathway responsible for the activation of sporulation genes in response to nutritional stress. Spo0A may act in concert with spo0H (a sigma factor) to control the expression of some genes that are critical to the sporulation process.</text>
</comment>
<dbReference type="PRINTS" id="PR00032">
    <property type="entry name" value="HTHARAC"/>
</dbReference>
<dbReference type="GO" id="GO:0005737">
    <property type="term" value="C:cytoplasm"/>
    <property type="evidence" value="ECO:0007669"/>
    <property type="project" value="UniProtKB-SubCell"/>
</dbReference>
<dbReference type="RefSeq" id="WP_114300351.1">
    <property type="nucleotide sequence ID" value="NZ_QPJT01000048.1"/>
</dbReference>
<dbReference type="SMART" id="SM00448">
    <property type="entry name" value="REC"/>
    <property type="match status" value="1"/>
</dbReference>
<keyword evidence="7" id="KW-0238">DNA-binding</keyword>
<evidence type="ECO:0000256" key="8">
    <source>
        <dbReference type="ARBA" id="ARBA00023163"/>
    </source>
</evidence>
<evidence type="ECO:0000256" key="10">
    <source>
        <dbReference type="PROSITE-ProRule" id="PRU00169"/>
    </source>
</evidence>
<evidence type="ECO:0000313" key="14">
    <source>
        <dbReference type="Proteomes" id="UP000253034"/>
    </source>
</evidence>
<dbReference type="EMBL" id="QPJT01000048">
    <property type="protein sequence ID" value="RCX07869.1"/>
    <property type="molecule type" value="Genomic_DNA"/>
</dbReference>
<dbReference type="InterPro" id="IPR001789">
    <property type="entry name" value="Sig_transdc_resp-reg_receiver"/>
</dbReference>
<evidence type="ECO:0000256" key="4">
    <source>
        <dbReference type="ARBA" id="ARBA00022553"/>
    </source>
</evidence>
<evidence type="ECO:0000259" key="11">
    <source>
        <dbReference type="PROSITE" id="PS01124"/>
    </source>
</evidence>
<dbReference type="AlphaFoldDB" id="A0A369AEX4"/>
<name>A0A369AEX4_9FIRM</name>
<dbReference type="CDD" id="cd17536">
    <property type="entry name" value="REC_YesN-like"/>
    <property type="match status" value="1"/>
</dbReference>
<feature type="modified residue" description="4-aspartylphosphate" evidence="10">
    <location>
        <position position="55"/>
    </location>
</feature>
<comment type="subcellular location">
    <subcellularLocation>
        <location evidence="1">Cytoplasm</location>
    </subcellularLocation>
</comment>
<dbReference type="GO" id="GO:0000160">
    <property type="term" value="P:phosphorelay signal transduction system"/>
    <property type="evidence" value="ECO:0007669"/>
    <property type="project" value="UniProtKB-KW"/>
</dbReference>
<dbReference type="PROSITE" id="PS01124">
    <property type="entry name" value="HTH_ARAC_FAMILY_2"/>
    <property type="match status" value="1"/>
</dbReference>
<evidence type="ECO:0000256" key="6">
    <source>
        <dbReference type="ARBA" id="ARBA00023015"/>
    </source>
</evidence>
<feature type="domain" description="Response regulatory" evidence="12">
    <location>
        <begin position="3"/>
        <end position="120"/>
    </location>
</feature>
<dbReference type="OrthoDB" id="9794370at2"/>
<dbReference type="PANTHER" id="PTHR42713">
    <property type="entry name" value="HISTIDINE KINASE-RELATED"/>
    <property type="match status" value="1"/>
</dbReference>
<dbReference type="InterPro" id="IPR011006">
    <property type="entry name" value="CheY-like_superfamily"/>
</dbReference>
<evidence type="ECO:0000256" key="3">
    <source>
        <dbReference type="ARBA" id="ARBA00022490"/>
    </source>
</evidence>
<dbReference type="InterPro" id="IPR009057">
    <property type="entry name" value="Homeodomain-like_sf"/>
</dbReference>
<protein>
    <recommendedName>
        <fullName evidence="2">Stage 0 sporulation protein A homolog</fullName>
    </recommendedName>
</protein>
<keyword evidence="5" id="KW-0902">Two-component regulatory system</keyword>
<dbReference type="InterPro" id="IPR020449">
    <property type="entry name" value="Tscrpt_reg_AraC-type_HTH"/>
</dbReference>
<dbReference type="Proteomes" id="UP000253034">
    <property type="component" value="Unassembled WGS sequence"/>
</dbReference>
<evidence type="ECO:0000256" key="1">
    <source>
        <dbReference type="ARBA" id="ARBA00004496"/>
    </source>
</evidence>
<organism evidence="13 14">
    <name type="scientific">Anaerobacterium chartisolvens</name>
    <dbReference type="NCBI Taxonomy" id="1297424"/>
    <lineage>
        <taxon>Bacteria</taxon>
        <taxon>Bacillati</taxon>
        <taxon>Bacillota</taxon>
        <taxon>Clostridia</taxon>
        <taxon>Eubacteriales</taxon>
        <taxon>Oscillospiraceae</taxon>
        <taxon>Anaerobacterium</taxon>
    </lineage>
</organism>
<evidence type="ECO:0000256" key="9">
    <source>
        <dbReference type="ARBA" id="ARBA00024867"/>
    </source>
</evidence>
<proteinExistence type="predicted"/>
<dbReference type="SMART" id="SM00342">
    <property type="entry name" value="HTH_ARAC"/>
    <property type="match status" value="1"/>
</dbReference>
<dbReference type="PANTHER" id="PTHR42713:SF3">
    <property type="entry name" value="TRANSCRIPTIONAL REGULATORY PROTEIN HPTR"/>
    <property type="match status" value="1"/>
</dbReference>
<dbReference type="Gene3D" id="1.10.10.60">
    <property type="entry name" value="Homeodomain-like"/>
    <property type="match status" value="2"/>
</dbReference>
<gene>
    <name evidence="13" type="ORF">DFR58_1482</name>
</gene>
<dbReference type="InterPro" id="IPR018060">
    <property type="entry name" value="HTH_AraC"/>
</dbReference>
<evidence type="ECO:0000256" key="7">
    <source>
        <dbReference type="ARBA" id="ARBA00023125"/>
    </source>
</evidence>
<dbReference type="GO" id="GO:0043565">
    <property type="term" value="F:sequence-specific DNA binding"/>
    <property type="evidence" value="ECO:0007669"/>
    <property type="project" value="InterPro"/>
</dbReference>
<keyword evidence="8" id="KW-0804">Transcription</keyword>
<dbReference type="Pfam" id="PF12833">
    <property type="entry name" value="HTH_18"/>
    <property type="match status" value="1"/>
</dbReference>
<dbReference type="Pfam" id="PF00072">
    <property type="entry name" value="Response_reg"/>
    <property type="match status" value="1"/>
</dbReference>
<evidence type="ECO:0000256" key="2">
    <source>
        <dbReference type="ARBA" id="ARBA00018672"/>
    </source>
</evidence>
<evidence type="ECO:0000313" key="13">
    <source>
        <dbReference type="EMBL" id="RCX07869.1"/>
    </source>
</evidence>
<keyword evidence="4 10" id="KW-0597">Phosphoprotein</keyword>
<keyword evidence="14" id="KW-1185">Reference proteome</keyword>